<organism evidence="3">
    <name type="scientific">Verbena hybrida</name>
    <name type="common">Garden vervain</name>
    <name type="synonym">Verbena hortensis</name>
    <dbReference type="NCBI Taxonomy" id="76714"/>
    <lineage>
        <taxon>Eukaryota</taxon>
        <taxon>Viridiplantae</taxon>
        <taxon>Streptophyta</taxon>
        <taxon>Embryophyta</taxon>
        <taxon>Tracheophyta</taxon>
        <taxon>Spermatophyta</taxon>
        <taxon>Magnoliopsida</taxon>
        <taxon>eudicotyledons</taxon>
        <taxon>Gunneridae</taxon>
        <taxon>Pentapetalae</taxon>
        <taxon>asterids</taxon>
        <taxon>lamiids</taxon>
        <taxon>Lamiales</taxon>
        <taxon>Verbenaceae</taxon>
        <taxon>Verbeneae</taxon>
        <taxon>Glandularia</taxon>
    </lineage>
</organism>
<evidence type="ECO:0000256" key="2">
    <source>
        <dbReference type="ARBA" id="ARBA00023315"/>
    </source>
</evidence>
<gene>
    <name evidence="3" type="primary">3MaT2</name>
</gene>
<proteinExistence type="evidence at transcript level"/>
<evidence type="ECO:0000256" key="1">
    <source>
        <dbReference type="ARBA" id="ARBA00022679"/>
    </source>
</evidence>
<reference evidence="3" key="1">
    <citation type="submission" date="2003-12" db="EMBL/GenBank/DDBJ databases">
        <title>cDNA cloning and functional characterization of quercetin 3-O-glucoside-6''-O-malonyltransferases.</title>
        <authorList>
            <person name="Suzuki H."/>
            <person name="Nakayama T."/>
            <person name="Nagae S."/>
            <person name="Nishino T."/>
        </authorList>
    </citation>
    <scope>NUCLEOTIDE SEQUENCE</scope>
</reference>
<dbReference type="InterPro" id="IPR023213">
    <property type="entry name" value="CAT-like_dom_sf"/>
</dbReference>
<dbReference type="GO" id="GO:0016747">
    <property type="term" value="F:acyltransferase activity, transferring groups other than amino-acyl groups"/>
    <property type="evidence" value="ECO:0007669"/>
    <property type="project" value="UniProtKB-ARBA"/>
</dbReference>
<dbReference type="PANTHER" id="PTHR31625">
    <property type="match status" value="1"/>
</dbReference>
<dbReference type="SMR" id="Q6RFS6"/>
<dbReference type="Pfam" id="PF02458">
    <property type="entry name" value="Transferase"/>
    <property type="match status" value="1"/>
</dbReference>
<keyword evidence="1 3" id="KW-0808">Transferase</keyword>
<dbReference type="InterPro" id="IPR051504">
    <property type="entry name" value="Plant_metabolite_acyltrans"/>
</dbReference>
<dbReference type="Gene3D" id="3.30.559.10">
    <property type="entry name" value="Chloramphenicol acetyltransferase-like domain"/>
    <property type="match status" value="2"/>
</dbReference>
<dbReference type="AlphaFoldDB" id="Q6RFS6"/>
<protein>
    <submittedName>
        <fullName evidence="3">Quercetin 3-O-glucoside-6''-O-malonyltransferase</fullName>
    </submittedName>
</protein>
<sequence>MATIPKPATVLERCRVAPAPPPNGSDAAEHPQTLPLVFSDMVWLHFHPTQRLLFYKFPCSKDHFIEHIVPNFKKPLSQALKHFLPFAGNLIYEIDSGNIPELQYRPGDSVPVTVAESNEASDFDYLSGDRPRDAGEFYAFFPDFPPDKIESGWKKIPLLAVQITLFPDTGICIGFNNNHIVGDASSVVGFIKAWSSICRHGGDEEFSSATHLHPFYDRSVIKDPTGLLNNYWNQMKHVKIESPPLNFPTNKLRATYILQKSDIQNLRNLVQAQKQDLVHLSSFTITTAYVWTCLAKSSAAAGEEVAADETEYFVFAVDARQRINPPAPATYFGNCVVPAFAESTHSELKGKNGFLTAVGLVGDVISKKANNKDEILRGADEWLAKLGGMIGKRLFGVAGSPKFDLYDADFGWGNPNKYESVGIDVDGSMSLCKSREFEGGLEIGLSLPKKKMDAFGDVFCGGLKITEQTS</sequence>
<dbReference type="EMBL" id="AY500351">
    <property type="protein sequence ID" value="AAS77403.1"/>
    <property type="molecule type" value="mRNA"/>
</dbReference>
<name>Q6RFS6_VERHY</name>
<accession>Q6RFS6</accession>
<keyword evidence="2" id="KW-0012">Acyltransferase</keyword>
<evidence type="ECO:0000313" key="3">
    <source>
        <dbReference type="EMBL" id="AAS77403.1"/>
    </source>
</evidence>